<gene>
    <name evidence="2" type="ORF">BV95_03896</name>
</gene>
<dbReference type="InterPro" id="IPR053521">
    <property type="entry name" value="McjB-like"/>
</dbReference>
<dbReference type="Pfam" id="PF13471">
    <property type="entry name" value="Transglut_core3"/>
    <property type="match status" value="1"/>
</dbReference>
<protein>
    <recommendedName>
        <fullName evidence="1">Microcin J25-processing protein McjB C-terminal domain-containing protein</fullName>
    </recommendedName>
</protein>
<dbReference type="RefSeq" id="WP_051749893.1">
    <property type="nucleotide sequence ID" value="NZ_JFHR01000062.1"/>
</dbReference>
<comment type="caution">
    <text evidence="2">The sequence shown here is derived from an EMBL/GenBank/DDBJ whole genome shotgun (WGS) entry which is preliminary data.</text>
</comment>
<organism evidence="2 3">
    <name type="scientific">Sphingobium chlorophenolicum</name>
    <dbReference type="NCBI Taxonomy" id="46429"/>
    <lineage>
        <taxon>Bacteria</taxon>
        <taxon>Pseudomonadati</taxon>
        <taxon>Pseudomonadota</taxon>
        <taxon>Alphaproteobacteria</taxon>
        <taxon>Sphingomonadales</taxon>
        <taxon>Sphingomonadaceae</taxon>
        <taxon>Sphingobium</taxon>
    </lineage>
</organism>
<dbReference type="Proteomes" id="UP000028411">
    <property type="component" value="Unassembled WGS sequence"/>
</dbReference>
<proteinExistence type="predicted"/>
<accession>A0A081R9E9</accession>
<evidence type="ECO:0000259" key="1">
    <source>
        <dbReference type="Pfam" id="PF13471"/>
    </source>
</evidence>
<evidence type="ECO:0000313" key="2">
    <source>
        <dbReference type="EMBL" id="KEQ51822.1"/>
    </source>
</evidence>
<dbReference type="InterPro" id="IPR032708">
    <property type="entry name" value="McjB_C"/>
</dbReference>
<dbReference type="AlphaFoldDB" id="A0A081R9E9"/>
<dbReference type="MEROPS" id="C96.001"/>
<sequence length="218" mass="23680">MSGFALRDGLSFCRPDGRIVFLDIEADRYFGLSPELDRAFAALADHGAVDAEGGVALIRAGIITPSQSAVRPQPCARVRPPNRGIELRNGRASPIDIGRALLLRAIWRRRLRKKPLASNLAAIARRKSASAAKPPSHKALARIGLAYQRAALLSSARDQCLATSLSLASWLLTAGFRPDLVLGVKCDPFQAHSWVEIDGRIIGDDPENTRPFCPIRTI</sequence>
<evidence type="ECO:0000313" key="3">
    <source>
        <dbReference type="Proteomes" id="UP000028411"/>
    </source>
</evidence>
<name>A0A081R9E9_SPHCR</name>
<dbReference type="OrthoDB" id="119963at2"/>
<dbReference type="PATRIC" id="fig|46429.4.peg.3886"/>
<dbReference type="eggNOG" id="ENOG5033GCR">
    <property type="taxonomic scope" value="Bacteria"/>
</dbReference>
<feature type="domain" description="Microcin J25-processing protein McjB C-terminal" evidence="1">
    <location>
        <begin position="107"/>
        <end position="216"/>
    </location>
</feature>
<dbReference type="NCBIfam" id="NF033537">
    <property type="entry name" value="lasso_biosyn_B2"/>
    <property type="match status" value="1"/>
</dbReference>
<reference evidence="2 3" key="1">
    <citation type="submission" date="2014-02" db="EMBL/GenBank/DDBJ databases">
        <title>Whole genome sequence of Sphingobium chlorophenolicum NBRC 16172.</title>
        <authorList>
            <person name="Gan H.M."/>
            <person name="Gan H.Y."/>
            <person name="Chew T.H."/>
            <person name="Savka M.A."/>
        </authorList>
    </citation>
    <scope>NUCLEOTIDE SEQUENCE [LARGE SCALE GENOMIC DNA]</scope>
    <source>
        <strain evidence="2 3">NBRC 16172</strain>
    </source>
</reference>
<dbReference type="EMBL" id="JFHR01000062">
    <property type="protein sequence ID" value="KEQ51822.1"/>
    <property type="molecule type" value="Genomic_DNA"/>
</dbReference>